<accession>A0A9D2S2U9</accession>
<keyword evidence="4" id="KW-0479">Metal-binding</keyword>
<evidence type="ECO:0000256" key="5">
    <source>
        <dbReference type="ARBA" id="ARBA00022729"/>
    </source>
</evidence>
<comment type="subunit">
    <text evidence="8">The ABC transporter complex is composed of one ATP-binding protein (MglA), two transmembrane proteins (MglC) and a solute-binding protein (MglB).</text>
</comment>
<dbReference type="InterPro" id="IPR044085">
    <property type="entry name" value="MglB-like_PBP1"/>
</dbReference>
<dbReference type="GO" id="GO:0046872">
    <property type="term" value="F:metal ion binding"/>
    <property type="evidence" value="ECO:0007669"/>
    <property type="project" value="UniProtKB-KW"/>
</dbReference>
<reference evidence="12" key="2">
    <citation type="submission" date="2021-04" db="EMBL/GenBank/DDBJ databases">
        <authorList>
            <person name="Gilroy R."/>
        </authorList>
    </citation>
    <scope>NUCLEOTIDE SEQUENCE</scope>
    <source>
        <strain evidence="12">ChiBcec8-14828</strain>
    </source>
</reference>
<dbReference type="AlphaFoldDB" id="A0A9D2S2U9"/>
<comment type="caution">
    <text evidence="12">The sequence shown here is derived from an EMBL/GenBank/DDBJ whole genome shotgun (WGS) entry which is preliminary data.</text>
</comment>
<dbReference type="InterPro" id="IPR028082">
    <property type="entry name" value="Peripla_BP_I"/>
</dbReference>
<proteinExistence type="predicted"/>
<dbReference type="PROSITE" id="PS51257">
    <property type="entry name" value="PROKAR_LIPOPROTEIN"/>
    <property type="match status" value="1"/>
</dbReference>
<dbReference type="EMBL" id="DWYA01000088">
    <property type="protein sequence ID" value="HJB40655.1"/>
    <property type="molecule type" value="Genomic_DNA"/>
</dbReference>
<keyword evidence="5 10" id="KW-0732">Signal</keyword>
<dbReference type="Gene3D" id="3.40.50.2300">
    <property type="match status" value="2"/>
</dbReference>
<keyword evidence="6" id="KW-0574">Periplasm</keyword>
<dbReference type="GO" id="GO:0030246">
    <property type="term" value="F:carbohydrate binding"/>
    <property type="evidence" value="ECO:0007669"/>
    <property type="project" value="InterPro"/>
</dbReference>
<name>A0A9D2S2U9_9FIRM</name>
<evidence type="ECO:0000256" key="2">
    <source>
        <dbReference type="ARBA" id="ARBA00022448"/>
    </source>
</evidence>
<dbReference type="GO" id="GO:0030288">
    <property type="term" value="C:outer membrane-bounded periplasmic space"/>
    <property type="evidence" value="ECO:0007669"/>
    <property type="project" value="TreeGrafter"/>
</dbReference>
<evidence type="ECO:0000313" key="12">
    <source>
        <dbReference type="EMBL" id="HJB40655.1"/>
    </source>
</evidence>
<dbReference type="SUPFAM" id="SSF53822">
    <property type="entry name" value="Periplasmic binding protein-like I"/>
    <property type="match status" value="1"/>
</dbReference>
<evidence type="ECO:0000256" key="7">
    <source>
        <dbReference type="ARBA" id="ARBA00022837"/>
    </source>
</evidence>
<evidence type="ECO:0000259" key="11">
    <source>
        <dbReference type="Pfam" id="PF13407"/>
    </source>
</evidence>
<evidence type="ECO:0000256" key="4">
    <source>
        <dbReference type="ARBA" id="ARBA00022723"/>
    </source>
</evidence>
<evidence type="ECO:0000256" key="1">
    <source>
        <dbReference type="ARBA" id="ARBA00004196"/>
    </source>
</evidence>
<organism evidence="12 13">
    <name type="scientific">Candidatus Ruthenibacterium avium</name>
    <dbReference type="NCBI Taxonomy" id="2838751"/>
    <lineage>
        <taxon>Bacteria</taxon>
        <taxon>Bacillati</taxon>
        <taxon>Bacillota</taxon>
        <taxon>Clostridia</taxon>
        <taxon>Eubacteriales</taxon>
        <taxon>Oscillospiraceae</taxon>
        <taxon>Ruthenibacterium</taxon>
    </lineage>
</organism>
<evidence type="ECO:0000256" key="6">
    <source>
        <dbReference type="ARBA" id="ARBA00022764"/>
    </source>
</evidence>
<comment type="subcellular location">
    <subcellularLocation>
        <location evidence="1">Cell envelope</location>
    </subcellularLocation>
</comment>
<feature type="chain" id="PRO_5038712865" description="D-galactose/methyl-galactoside binding periplasmic protein MglB" evidence="10">
    <location>
        <begin position="20"/>
        <end position="388"/>
    </location>
</feature>
<feature type="signal peptide" evidence="10">
    <location>
        <begin position="1"/>
        <end position="19"/>
    </location>
</feature>
<evidence type="ECO:0000256" key="8">
    <source>
        <dbReference type="ARBA" id="ARBA00034323"/>
    </source>
</evidence>
<evidence type="ECO:0000256" key="10">
    <source>
        <dbReference type="SAM" id="SignalP"/>
    </source>
</evidence>
<protein>
    <recommendedName>
        <fullName evidence="9">D-galactose/methyl-galactoside binding periplasmic protein MglB</fullName>
    </recommendedName>
</protein>
<dbReference type="CDD" id="cd01539">
    <property type="entry name" value="PBP1_GGBP"/>
    <property type="match status" value="1"/>
</dbReference>
<evidence type="ECO:0000313" key="13">
    <source>
        <dbReference type="Proteomes" id="UP000824209"/>
    </source>
</evidence>
<keyword evidence="7" id="KW-0106">Calcium</keyword>
<reference evidence="12" key="1">
    <citation type="journal article" date="2021" name="PeerJ">
        <title>Extensive microbial diversity within the chicken gut microbiome revealed by metagenomics and culture.</title>
        <authorList>
            <person name="Gilroy R."/>
            <person name="Ravi A."/>
            <person name="Getino M."/>
            <person name="Pursley I."/>
            <person name="Horton D.L."/>
            <person name="Alikhan N.F."/>
            <person name="Baker D."/>
            <person name="Gharbi K."/>
            <person name="Hall N."/>
            <person name="Watson M."/>
            <person name="Adriaenssens E.M."/>
            <person name="Foster-Nyarko E."/>
            <person name="Jarju S."/>
            <person name="Secka A."/>
            <person name="Antonio M."/>
            <person name="Oren A."/>
            <person name="Chaudhuri R.R."/>
            <person name="La Ragione R."/>
            <person name="Hildebrand F."/>
            <person name="Pallen M.J."/>
        </authorList>
    </citation>
    <scope>NUCLEOTIDE SEQUENCE</scope>
    <source>
        <strain evidence="12">ChiBcec8-14828</strain>
    </source>
</reference>
<keyword evidence="2" id="KW-0813">Transport</keyword>
<dbReference type="Pfam" id="PF13407">
    <property type="entry name" value="Peripla_BP_4"/>
    <property type="match status" value="1"/>
</dbReference>
<dbReference type="PANTHER" id="PTHR30036:SF2">
    <property type="entry name" value="D-GALACTOSE_METHYL-GALACTOSIDE BINDING PERIPLASMIC PROTEIN MGLB"/>
    <property type="match status" value="1"/>
</dbReference>
<evidence type="ECO:0000256" key="9">
    <source>
        <dbReference type="ARBA" id="ARBA00034344"/>
    </source>
</evidence>
<dbReference type="PANTHER" id="PTHR30036">
    <property type="entry name" value="D-XYLOSE-BINDING PERIPLASMIC PROTEIN"/>
    <property type="match status" value="1"/>
</dbReference>
<dbReference type="Proteomes" id="UP000824209">
    <property type="component" value="Unassembled WGS sequence"/>
</dbReference>
<sequence length="388" mass="40809">MKKFLALALAASMSMAVLAGCSAPASSTAGSTAASTAGSAAASTAGSTEGTTAASSLKVDVFYYDFSDVYISTVRAAMDEQLKAMGIEPKNWDAAGSQPTQTDQVNTAIADNSDLLIVNIVETSTSDPAKDIVEAARAADIPVIFFNREVADNEVINSYEKCAFVGTNAPDAGHMQGEMIGNYLMENYDTVDLNGDGTISYVMFKGQEGNAEAEARTQYAVEDANKILTEGGKPELAYYDANASTKYLVDAQGKWSAQAANDYMVTLLGSYNKDSNNMVELIICNNDGMAEGAISALQNVGYNKGEGSTIIPVFGVDATDSAKKLIKEGNMAGSIKQDAVGMASTINTLVKNVQDGAELMANTDQFTVDSDVAKIRVPYAMYDASSED</sequence>
<feature type="domain" description="Periplasmic binding protein" evidence="11">
    <location>
        <begin position="61"/>
        <end position="357"/>
    </location>
</feature>
<keyword evidence="3" id="KW-0762">Sugar transport</keyword>
<dbReference type="InterPro" id="IPR050555">
    <property type="entry name" value="Bact_Solute-Bind_Prot2"/>
</dbReference>
<dbReference type="InterPro" id="IPR025997">
    <property type="entry name" value="SBP_2_dom"/>
</dbReference>
<gene>
    <name evidence="12" type="ORF">H9943_09710</name>
</gene>
<evidence type="ECO:0000256" key="3">
    <source>
        <dbReference type="ARBA" id="ARBA00022597"/>
    </source>
</evidence>